<keyword evidence="2" id="KW-0012">Acyltransferase</keyword>
<accession>A0A645C899</accession>
<reference evidence="2" key="1">
    <citation type="submission" date="2019-08" db="EMBL/GenBank/DDBJ databases">
        <authorList>
            <person name="Kucharzyk K."/>
            <person name="Murdoch R.W."/>
            <person name="Higgins S."/>
            <person name="Loffler F."/>
        </authorList>
    </citation>
    <scope>NUCLEOTIDE SEQUENCE</scope>
</reference>
<gene>
    <name evidence="2" type="primary">dapH_37</name>
    <name evidence="2" type="ORF">SDC9_118764</name>
</gene>
<sequence>MFRTLKRTLYYFVFFITKRFKYPGTEIYTNHVHPTAKISKGVIIERFCKIGSGVSIGEHTFINEYTRVDYNCSSIGKYCSISHNVKIGMGPHPVGYSSTSPVFYSKARGFIEKDGYDEIADKGKTVIGNDVFIAANAIILAGVRVGDGAVVAAGSVVTKDVPPYGIVAGIPAKIVKMRFPEDIRNALLKSHWWDMPVKELVKRFDPDPGTFLKNLKEAIE</sequence>
<dbReference type="Pfam" id="PF00132">
    <property type="entry name" value="Hexapep"/>
    <property type="match status" value="1"/>
</dbReference>
<dbReference type="InterPro" id="IPR001451">
    <property type="entry name" value="Hexapep"/>
</dbReference>
<name>A0A645C899_9ZZZZ</name>
<dbReference type="EC" id="2.3.1.89" evidence="2"/>
<protein>
    <submittedName>
        <fullName evidence="2">2,3,4,5-tetrahydropyridine-2,6-dicarboxylate N-acetyltransferase</fullName>
        <ecNumber evidence="2">2.3.1.89</ecNumber>
    </submittedName>
</protein>
<organism evidence="2">
    <name type="scientific">bioreactor metagenome</name>
    <dbReference type="NCBI Taxonomy" id="1076179"/>
    <lineage>
        <taxon>unclassified sequences</taxon>
        <taxon>metagenomes</taxon>
        <taxon>ecological metagenomes</taxon>
    </lineage>
</organism>
<evidence type="ECO:0000313" key="2">
    <source>
        <dbReference type="EMBL" id="MPM71793.1"/>
    </source>
</evidence>
<dbReference type="PANTHER" id="PTHR43300">
    <property type="entry name" value="ACETYLTRANSFERASE"/>
    <property type="match status" value="1"/>
</dbReference>
<dbReference type="Gene3D" id="2.160.10.10">
    <property type="entry name" value="Hexapeptide repeat proteins"/>
    <property type="match status" value="1"/>
</dbReference>
<keyword evidence="1 2" id="KW-0808">Transferase</keyword>
<dbReference type="InterPro" id="IPR011004">
    <property type="entry name" value="Trimer_LpxA-like_sf"/>
</dbReference>
<evidence type="ECO:0000256" key="1">
    <source>
        <dbReference type="ARBA" id="ARBA00022679"/>
    </source>
</evidence>
<dbReference type="GO" id="GO:0047200">
    <property type="term" value="F:tetrahydrodipicolinate N-acetyltransferase activity"/>
    <property type="evidence" value="ECO:0007669"/>
    <property type="project" value="UniProtKB-EC"/>
</dbReference>
<proteinExistence type="predicted"/>
<dbReference type="EMBL" id="VSSQ01024335">
    <property type="protein sequence ID" value="MPM71793.1"/>
    <property type="molecule type" value="Genomic_DNA"/>
</dbReference>
<dbReference type="PANTHER" id="PTHR43300:SF11">
    <property type="entry name" value="ACETYLTRANSFERASE RV3034C-RELATED"/>
    <property type="match status" value="1"/>
</dbReference>
<dbReference type="InterPro" id="IPR050179">
    <property type="entry name" value="Trans_hexapeptide_repeat"/>
</dbReference>
<dbReference type="AlphaFoldDB" id="A0A645C899"/>
<comment type="caution">
    <text evidence="2">The sequence shown here is derived from an EMBL/GenBank/DDBJ whole genome shotgun (WGS) entry which is preliminary data.</text>
</comment>
<dbReference type="InterPro" id="IPR018357">
    <property type="entry name" value="Hexapep_transf_CS"/>
</dbReference>
<dbReference type="CDD" id="cd03349">
    <property type="entry name" value="LbH_XAT"/>
    <property type="match status" value="1"/>
</dbReference>
<dbReference type="SUPFAM" id="SSF51161">
    <property type="entry name" value="Trimeric LpxA-like enzymes"/>
    <property type="match status" value="1"/>
</dbReference>
<dbReference type="PROSITE" id="PS00101">
    <property type="entry name" value="HEXAPEP_TRANSFERASES"/>
    <property type="match status" value="1"/>
</dbReference>